<evidence type="ECO:0000259" key="1">
    <source>
        <dbReference type="Pfam" id="PF13338"/>
    </source>
</evidence>
<organism evidence="2 3">
    <name type="scientific">Microlunatus soli</name>
    <dbReference type="NCBI Taxonomy" id="630515"/>
    <lineage>
        <taxon>Bacteria</taxon>
        <taxon>Bacillati</taxon>
        <taxon>Actinomycetota</taxon>
        <taxon>Actinomycetes</taxon>
        <taxon>Propionibacteriales</taxon>
        <taxon>Propionibacteriaceae</taxon>
        <taxon>Microlunatus</taxon>
    </lineage>
</organism>
<evidence type="ECO:0000313" key="2">
    <source>
        <dbReference type="EMBL" id="SDR84345.1"/>
    </source>
</evidence>
<dbReference type="InterPro" id="IPR011335">
    <property type="entry name" value="Restrct_endonuc-II-like"/>
</dbReference>
<evidence type="ECO:0000313" key="3">
    <source>
        <dbReference type="Proteomes" id="UP000199103"/>
    </source>
</evidence>
<dbReference type="InterPro" id="IPR025159">
    <property type="entry name" value="AbiEi_N"/>
</dbReference>
<accession>A0A1H1MDA7</accession>
<dbReference type="Proteomes" id="UP000199103">
    <property type="component" value="Chromosome I"/>
</dbReference>
<feature type="domain" description="AbiEi antitoxin N-terminal" evidence="1">
    <location>
        <begin position="36"/>
        <end position="69"/>
    </location>
</feature>
<dbReference type="OrthoDB" id="5517693at2"/>
<name>A0A1H1MDA7_9ACTN</name>
<gene>
    <name evidence="2" type="ORF">SAMN04489812_0084</name>
</gene>
<dbReference type="AlphaFoldDB" id="A0A1H1MDA7"/>
<sequence>MRTTHTAAESAQGRPETLVSPLPEIDQLDLPAGIPFTRAMAIGYGIGPNVLTRLVRQGVLRRVLRGVYVDNAVPDGIGLRSQAISLAIPSDAIVTDSTAAWLYGADVRPRGAHLREPEVHCFRPPGRSRVRRPSVNGGERTLSERDIQIVHGITVTSPLRTACDLGRLMARDDAIGALDAMLRHGNFDQQELIGEVRRFRGYRGVVQLRELVRWADGTSESMGESTLRLRWIDEGLPSPELQIVVSPTGRWQRYRLDLGIRRVRYAAEYDGDDWHSTEEQVAADRARDEDLAADGWIVDHFRRGEVYHSRANVVGNQLRAGLRRAARRSGSAAGR</sequence>
<dbReference type="RefSeq" id="WP_091518149.1">
    <property type="nucleotide sequence ID" value="NZ_LT629772.1"/>
</dbReference>
<dbReference type="STRING" id="630515.SAMN04489812_0084"/>
<dbReference type="SUPFAM" id="SSF52980">
    <property type="entry name" value="Restriction endonuclease-like"/>
    <property type="match status" value="1"/>
</dbReference>
<protein>
    <submittedName>
        <fullName evidence="2">Transcriptional regulator, AbiEi antitoxin, Type IV TA system</fullName>
    </submittedName>
</protein>
<proteinExistence type="predicted"/>
<reference evidence="2 3" key="1">
    <citation type="submission" date="2016-10" db="EMBL/GenBank/DDBJ databases">
        <authorList>
            <person name="de Groot N.N."/>
        </authorList>
    </citation>
    <scope>NUCLEOTIDE SEQUENCE [LARGE SCALE GENOMIC DNA]</scope>
    <source>
        <strain evidence="2 3">DSM 21800</strain>
    </source>
</reference>
<dbReference type="Pfam" id="PF13338">
    <property type="entry name" value="AbiEi_4"/>
    <property type="match status" value="1"/>
</dbReference>
<dbReference type="EMBL" id="LT629772">
    <property type="protein sequence ID" value="SDR84345.1"/>
    <property type="molecule type" value="Genomic_DNA"/>
</dbReference>
<dbReference type="Gene3D" id="3.40.960.10">
    <property type="entry name" value="VSR Endonuclease"/>
    <property type="match status" value="1"/>
</dbReference>
<keyword evidence="3" id="KW-1185">Reference proteome</keyword>